<organism evidence="3 4">
    <name type="scientific">Magallana gigas</name>
    <name type="common">Pacific oyster</name>
    <name type="synonym">Crassostrea gigas</name>
    <dbReference type="NCBI Taxonomy" id="29159"/>
    <lineage>
        <taxon>Eukaryota</taxon>
        <taxon>Metazoa</taxon>
        <taxon>Spiralia</taxon>
        <taxon>Lophotrochozoa</taxon>
        <taxon>Mollusca</taxon>
        <taxon>Bivalvia</taxon>
        <taxon>Autobranchia</taxon>
        <taxon>Pteriomorphia</taxon>
        <taxon>Ostreida</taxon>
        <taxon>Ostreoidea</taxon>
        <taxon>Ostreidae</taxon>
        <taxon>Magallana</taxon>
    </lineage>
</organism>
<feature type="signal peptide" evidence="1">
    <location>
        <begin position="1"/>
        <end position="21"/>
    </location>
</feature>
<dbReference type="Gene3D" id="2.60.120.740">
    <property type="match status" value="1"/>
</dbReference>
<sequence>MGSEKLLGSLLLISLAVLCEGYLTIPHSCPPGKHVFTNCTDPCAFNGSITLCESKPDSQCVPDYCGACVTRFYDDAGKEIRCELESGIICEQKTHTISCSSGLGIRMTEANFGRTSKEKCRHPYNLERLHNATDCKSPHSLGVMQRLCDGRQSCTITVENEMFGADPCHGIYKYLEFDFKCVSAKEVNSSQRNEGGLLFTIVLLLTWKAFGIF</sequence>
<dbReference type="EnsemblMetazoa" id="G30565.6">
    <property type="protein sequence ID" value="G30565.6:cds"/>
    <property type="gene ID" value="G30565"/>
</dbReference>
<evidence type="ECO:0000256" key="1">
    <source>
        <dbReference type="SAM" id="SignalP"/>
    </source>
</evidence>
<evidence type="ECO:0000313" key="4">
    <source>
        <dbReference type="Proteomes" id="UP000005408"/>
    </source>
</evidence>
<evidence type="ECO:0000259" key="2">
    <source>
        <dbReference type="PROSITE" id="PS50228"/>
    </source>
</evidence>
<dbReference type="FunFam" id="2.60.120.740:FF:000001">
    <property type="entry name" value="Adhesion G protein-coupled receptor L2"/>
    <property type="match status" value="1"/>
</dbReference>
<dbReference type="InterPro" id="IPR000922">
    <property type="entry name" value="Lectin_gal-bd_dom"/>
</dbReference>
<dbReference type="EnsemblMetazoa" id="G30565.5">
    <property type="protein sequence ID" value="G30565.5:cds"/>
    <property type="gene ID" value="G30565"/>
</dbReference>
<dbReference type="Pfam" id="PF02140">
    <property type="entry name" value="SUEL_Lectin"/>
    <property type="match status" value="1"/>
</dbReference>
<dbReference type="OrthoDB" id="6110378at2759"/>
<name>A0A8W8LXF7_MAGGI</name>
<dbReference type="CDD" id="cd22823">
    <property type="entry name" value="Gal_Rha_Lectin"/>
    <property type="match status" value="1"/>
</dbReference>
<dbReference type="PROSITE" id="PS50228">
    <property type="entry name" value="SUEL_LECTIN"/>
    <property type="match status" value="1"/>
</dbReference>
<feature type="chain" id="PRO_5042431706" description="SUEL-type lectin domain-containing protein" evidence="1">
    <location>
        <begin position="22"/>
        <end position="213"/>
    </location>
</feature>
<dbReference type="EnsemblMetazoa" id="G30565.4">
    <property type="protein sequence ID" value="G30565.4:cds"/>
    <property type="gene ID" value="G30565"/>
</dbReference>
<dbReference type="EnsemblMetazoa" id="G30565.8">
    <property type="protein sequence ID" value="G30565.8:cds"/>
    <property type="gene ID" value="G30565"/>
</dbReference>
<dbReference type="Proteomes" id="UP000005408">
    <property type="component" value="Unassembled WGS sequence"/>
</dbReference>
<proteinExistence type="predicted"/>
<keyword evidence="1" id="KW-0732">Signal</keyword>
<dbReference type="InterPro" id="IPR043159">
    <property type="entry name" value="Lectin_gal-bd_sf"/>
</dbReference>
<dbReference type="EnsemblMetazoa" id="G30565.7">
    <property type="protein sequence ID" value="G30565.7:cds"/>
    <property type="gene ID" value="G30565"/>
</dbReference>
<keyword evidence="4" id="KW-1185">Reference proteome</keyword>
<dbReference type="EnsemblMetazoa" id="G30565.9">
    <property type="protein sequence ID" value="G30565.9:cds"/>
    <property type="gene ID" value="G30565"/>
</dbReference>
<dbReference type="OMA" id="CVHPYGL"/>
<dbReference type="GO" id="GO:0030246">
    <property type="term" value="F:carbohydrate binding"/>
    <property type="evidence" value="ECO:0007669"/>
    <property type="project" value="InterPro"/>
</dbReference>
<protein>
    <recommendedName>
        <fullName evidence="2">SUEL-type lectin domain-containing protein</fullName>
    </recommendedName>
</protein>
<feature type="domain" description="SUEL-type lectin" evidence="2">
    <location>
        <begin position="89"/>
        <end position="182"/>
    </location>
</feature>
<dbReference type="AlphaFoldDB" id="A0A8W8LXF7"/>
<dbReference type="PANTHER" id="PTHR46780">
    <property type="entry name" value="PROTEIN EVA-1"/>
    <property type="match status" value="1"/>
</dbReference>
<accession>A0A8W8LXF7</accession>
<reference evidence="3" key="1">
    <citation type="submission" date="2022-08" db="UniProtKB">
        <authorList>
            <consortium name="EnsemblMetazoa"/>
        </authorList>
    </citation>
    <scope>IDENTIFICATION</scope>
    <source>
        <strain evidence="3">05x7-T-G4-1.051#20</strain>
    </source>
</reference>
<evidence type="ECO:0000313" key="3">
    <source>
        <dbReference type="EnsemblMetazoa" id="G30565.9:cds"/>
    </source>
</evidence>